<dbReference type="Proteomes" id="UP001195483">
    <property type="component" value="Unassembled WGS sequence"/>
</dbReference>
<protein>
    <submittedName>
        <fullName evidence="2">Uncharacterized protein</fullName>
    </submittedName>
</protein>
<evidence type="ECO:0000313" key="2">
    <source>
        <dbReference type="EMBL" id="KAK3582098.1"/>
    </source>
</evidence>
<reference evidence="2" key="2">
    <citation type="journal article" date="2021" name="Genome Biol. Evol.">
        <title>Developing a high-quality reference genome for a parasitic bivalve with doubly uniparental inheritance (Bivalvia: Unionida).</title>
        <authorList>
            <person name="Smith C.H."/>
        </authorList>
    </citation>
    <scope>NUCLEOTIDE SEQUENCE</scope>
    <source>
        <strain evidence="2">CHS0354</strain>
        <tissue evidence="2">Mantle</tissue>
    </source>
</reference>
<dbReference type="EMBL" id="JAEAOA010000750">
    <property type="protein sequence ID" value="KAK3582098.1"/>
    <property type="molecule type" value="Genomic_DNA"/>
</dbReference>
<evidence type="ECO:0000256" key="1">
    <source>
        <dbReference type="SAM" id="SignalP"/>
    </source>
</evidence>
<evidence type="ECO:0000313" key="3">
    <source>
        <dbReference type="Proteomes" id="UP001195483"/>
    </source>
</evidence>
<feature type="signal peptide" evidence="1">
    <location>
        <begin position="1"/>
        <end position="18"/>
    </location>
</feature>
<comment type="caution">
    <text evidence="2">The sequence shown here is derived from an EMBL/GenBank/DDBJ whole genome shotgun (WGS) entry which is preliminary data.</text>
</comment>
<reference evidence="2" key="3">
    <citation type="submission" date="2023-05" db="EMBL/GenBank/DDBJ databases">
        <authorList>
            <person name="Smith C.H."/>
        </authorList>
    </citation>
    <scope>NUCLEOTIDE SEQUENCE</scope>
    <source>
        <strain evidence="2">CHS0354</strain>
        <tissue evidence="2">Mantle</tissue>
    </source>
</reference>
<accession>A0AAE0RYX8</accession>
<keyword evidence="1" id="KW-0732">Signal</keyword>
<gene>
    <name evidence="2" type="ORF">CHS0354_012406</name>
</gene>
<keyword evidence="3" id="KW-1185">Reference proteome</keyword>
<reference evidence="2" key="1">
    <citation type="journal article" date="2021" name="Genome Biol. Evol.">
        <title>A High-Quality Reference Genome for a Parasitic Bivalve with Doubly Uniparental Inheritance (Bivalvia: Unionida).</title>
        <authorList>
            <person name="Smith C.H."/>
        </authorList>
    </citation>
    <scope>NUCLEOTIDE SEQUENCE</scope>
    <source>
        <strain evidence="2">CHS0354</strain>
    </source>
</reference>
<feature type="chain" id="PRO_5042144630" evidence="1">
    <location>
        <begin position="19"/>
        <end position="84"/>
    </location>
</feature>
<proteinExistence type="predicted"/>
<dbReference type="AlphaFoldDB" id="A0AAE0RYX8"/>
<organism evidence="2 3">
    <name type="scientific">Potamilus streckersoni</name>
    <dbReference type="NCBI Taxonomy" id="2493646"/>
    <lineage>
        <taxon>Eukaryota</taxon>
        <taxon>Metazoa</taxon>
        <taxon>Spiralia</taxon>
        <taxon>Lophotrochozoa</taxon>
        <taxon>Mollusca</taxon>
        <taxon>Bivalvia</taxon>
        <taxon>Autobranchia</taxon>
        <taxon>Heteroconchia</taxon>
        <taxon>Palaeoheterodonta</taxon>
        <taxon>Unionida</taxon>
        <taxon>Unionoidea</taxon>
        <taxon>Unionidae</taxon>
        <taxon>Ambleminae</taxon>
        <taxon>Lampsilini</taxon>
        <taxon>Potamilus</taxon>
    </lineage>
</organism>
<name>A0AAE0RYX8_9BIVA</name>
<sequence length="84" mass="8996">MKLAIAILLLSIVAATFAQFACVTDDDCAHHCHQHTECKDGVCHCHHAPVNVGRRQPCADHDSCTCADGTSGHCDHAGVCHCHH</sequence>